<accession>A0A1H7UPG5</accession>
<organism evidence="1 2">
    <name type="scientific">Olivibacter domesticus</name>
    <name type="common">Pseudosphingobacterium domesticum</name>
    <dbReference type="NCBI Taxonomy" id="407022"/>
    <lineage>
        <taxon>Bacteria</taxon>
        <taxon>Pseudomonadati</taxon>
        <taxon>Bacteroidota</taxon>
        <taxon>Sphingobacteriia</taxon>
        <taxon>Sphingobacteriales</taxon>
        <taxon>Sphingobacteriaceae</taxon>
        <taxon>Olivibacter</taxon>
    </lineage>
</organism>
<dbReference type="Proteomes" id="UP000199421">
    <property type="component" value="Unassembled WGS sequence"/>
</dbReference>
<dbReference type="AlphaFoldDB" id="A0A1H7UPG5"/>
<proteinExistence type="predicted"/>
<evidence type="ECO:0000313" key="1">
    <source>
        <dbReference type="EMBL" id="SEL98910.1"/>
    </source>
</evidence>
<dbReference type="EMBL" id="FOAF01000006">
    <property type="protein sequence ID" value="SEL98910.1"/>
    <property type="molecule type" value="Genomic_DNA"/>
</dbReference>
<reference evidence="2" key="1">
    <citation type="submission" date="2016-10" db="EMBL/GenBank/DDBJ databases">
        <authorList>
            <person name="Varghese N."/>
            <person name="Submissions S."/>
        </authorList>
    </citation>
    <scope>NUCLEOTIDE SEQUENCE [LARGE SCALE GENOMIC DNA]</scope>
    <source>
        <strain evidence="2">DSM 18733</strain>
    </source>
</reference>
<gene>
    <name evidence="1" type="ORF">SAMN05661044_03891</name>
</gene>
<keyword evidence="2" id="KW-1185">Reference proteome</keyword>
<name>A0A1H7UPG5_OLID1</name>
<sequence>MNNKSNMPAKLGQWQRLHLNEGELAKICAERGEGKSLLRADTDRQLVYEDFEIDNDYLILYAE</sequence>
<evidence type="ECO:0000313" key="2">
    <source>
        <dbReference type="Proteomes" id="UP000199421"/>
    </source>
</evidence>
<protein>
    <submittedName>
        <fullName evidence="1">Uncharacterized protein</fullName>
    </submittedName>
</protein>
<dbReference type="RefSeq" id="WP_093327664.1">
    <property type="nucleotide sequence ID" value="NZ_FOAF01000006.1"/>
</dbReference>